<dbReference type="Pfam" id="PF00028">
    <property type="entry name" value="Cadherin"/>
    <property type="match status" value="1"/>
</dbReference>
<evidence type="ECO:0000256" key="1">
    <source>
        <dbReference type="ARBA" id="ARBA00004370"/>
    </source>
</evidence>
<dbReference type="PROSITE" id="PS50268">
    <property type="entry name" value="CADHERIN_2"/>
    <property type="match status" value="1"/>
</dbReference>
<comment type="subcellular location">
    <subcellularLocation>
        <location evidence="1">Membrane</location>
    </subcellularLocation>
</comment>
<dbReference type="GO" id="GO:0005509">
    <property type="term" value="F:calcium ion binding"/>
    <property type="evidence" value="ECO:0007669"/>
    <property type="project" value="UniProtKB-UniRule"/>
</dbReference>
<gene>
    <name evidence="7" type="ORF">EOD39_11476</name>
</gene>
<proteinExistence type="predicted"/>
<evidence type="ECO:0000256" key="3">
    <source>
        <dbReference type="ARBA" id="ARBA00022837"/>
    </source>
</evidence>
<dbReference type="PANTHER" id="PTHR24027:SF96">
    <property type="entry name" value="CADHERIN-12"/>
    <property type="match status" value="1"/>
</dbReference>
<dbReference type="InterPro" id="IPR039808">
    <property type="entry name" value="Cadherin"/>
</dbReference>
<evidence type="ECO:0000313" key="8">
    <source>
        <dbReference type="Proteomes" id="UP000289886"/>
    </source>
</evidence>
<reference evidence="7 8" key="1">
    <citation type="submission" date="2019-01" db="EMBL/GenBank/DDBJ databases">
        <title>Draft Genome and Complete Hox-Cluster Characterization of the Sterlet Sturgeon (Acipenser ruthenus).</title>
        <authorList>
            <person name="Wei Q."/>
        </authorList>
    </citation>
    <scope>NUCLEOTIDE SEQUENCE [LARGE SCALE GENOMIC DNA]</scope>
    <source>
        <strain evidence="7">WHYD16114868_AA</strain>
        <tissue evidence="7">Blood</tissue>
    </source>
</reference>
<dbReference type="PANTHER" id="PTHR24027">
    <property type="entry name" value="CADHERIN-23"/>
    <property type="match status" value="1"/>
</dbReference>
<dbReference type="Gene3D" id="2.60.40.60">
    <property type="entry name" value="Cadherins"/>
    <property type="match status" value="1"/>
</dbReference>
<evidence type="ECO:0000256" key="5">
    <source>
        <dbReference type="PROSITE-ProRule" id="PRU00043"/>
    </source>
</evidence>
<dbReference type="GO" id="GO:0016477">
    <property type="term" value="P:cell migration"/>
    <property type="evidence" value="ECO:0007669"/>
    <property type="project" value="TreeGrafter"/>
</dbReference>
<evidence type="ECO:0000256" key="2">
    <source>
        <dbReference type="ARBA" id="ARBA00022737"/>
    </source>
</evidence>
<dbReference type="GO" id="GO:0007043">
    <property type="term" value="P:cell-cell junction assembly"/>
    <property type="evidence" value="ECO:0007669"/>
    <property type="project" value="TreeGrafter"/>
</dbReference>
<dbReference type="Proteomes" id="UP000289886">
    <property type="component" value="Unassembled WGS sequence"/>
</dbReference>
<evidence type="ECO:0000259" key="6">
    <source>
        <dbReference type="PROSITE" id="PS50268"/>
    </source>
</evidence>
<dbReference type="SMART" id="SM00112">
    <property type="entry name" value="CA"/>
    <property type="match status" value="1"/>
</dbReference>
<keyword evidence="8" id="KW-1185">Reference proteome</keyword>
<protein>
    <submittedName>
        <fullName evidence="7">Cadherin-12</fullName>
    </submittedName>
</protein>
<accession>A0A662YRX2</accession>
<dbReference type="FunFam" id="2.60.40.60:FF:000097">
    <property type="entry name" value="cadherin-12 isoform X1"/>
    <property type="match status" value="1"/>
</dbReference>
<dbReference type="GO" id="GO:0008013">
    <property type="term" value="F:beta-catenin binding"/>
    <property type="evidence" value="ECO:0007669"/>
    <property type="project" value="TreeGrafter"/>
</dbReference>
<dbReference type="PRINTS" id="PR00205">
    <property type="entry name" value="CADHERIN"/>
</dbReference>
<dbReference type="InterPro" id="IPR015919">
    <property type="entry name" value="Cadherin-like_sf"/>
</dbReference>
<keyword evidence="2" id="KW-0677">Repeat</keyword>
<dbReference type="GO" id="GO:0007156">
    <property type="term" value="P:homophilic cell adhesion via plasma membrane adhesion molecules"/>
    <property type="evidence" value="ECO:0007669"/>
    <property type="project" value="InterPro"/>
</dbReference>
<organism evidence="7 8">
    <name type="scientific">Acipenser ruthenus</name>
    <name type="common">Sterlet sturgeon</name>
    <dbReference type="NCBI Taxonomy" id="7906"/>
    <lineage>
        <taxon>Eukaryota</taxon>
        <taxon>Metazoa</taxon>
        <taxon>Chordata</taxon>
        <taxon>Craniata</taxon>
        <taxon>Vertebrata</taxon>
        <taxon>Euteleostomi</taxon>
        <taxon>Actinopterygii</taxon>
        <taxon>Chondrostei</taxon>
        <taxon>Acipenseriformes</taxon>
        <taxon>Acipenseridae</taxon>
        <taxon>Acipenser</taxon>
    </lineage>
</organism>
<keyword evidence="3 5" id="KW-0106">Calcium</keyword>
<dbReference type="EMBL" id="SCEB01000374">
    <property type="protein sequence ID" value="RXM99460.1"/>
    <property type="molecule type" value="Genomic_DNA"/>
</dbReference>
<feature type="domain" description="Cadherin" evidence="6">
    <location>
        <begin position="20"/>
        <end position="89"/>
    </location>
</feature>
<dbReference type="GO" id="GO:0045296">
    <property type="term" value="F:cadherin binding"/>
    <property type="evidence" value="ECO:0007669"/>
    <property type="project" value="TreeGrafter"/>
</dbReference>
<dbReference type="GO" id="GO:0016342">
    <property type="term" value="C:catenin complex"/>
    <property type="evidence" value="ECO:0007669"/>
    <property type="project" value="TreeGrafter"/>
</dbReference>
<dbReference type="CDD" id="cd11304">
    <property type="entry name" value="Cadherin_repeat"/>
    <property type="match status" value="1"/>
</dbReference>
<dbReference type="GO" id="GO:0034332">
    <property type="term" value="P:adherens junction organization"/>
    <property type="evidence" value="ECO:0007669"/>
    <property type="project" value="TreeGrafter"/>
</dbReference>
<dbReference type="GO" id="GO:0000902">
    <property type="term" value="P:cell morphogenesis"/>
    <property type="evidence" value="ECO:0007669"/>
    <property type="project" value="TreeGrafter"/>
</dbReference>
<evidence type="ECO:0000256" key="4">
    <source>
        <dbReference type="ARBA" id="ARBA00023136"/>
    </source>
</evidence>
<comment type="caution">
    <text evidence="7">The sequence shown here is derived from an EMBL/GenBank/DDBJ whole genome shotgun (WGS) entry which is preliminary data.</text>
</comment>
<dbReference type="GO" id="GO:0016339">
    <property type="term" value="P:calcium-dependent cell-cell adhesion via plasma membrane cell adhesion molecules"/>
    <property type="evidence" value="ECO:0007669"/>
    <property type="project" value="TreeGrafter"/>
</dbReference>
<dbReference type="SUPFAM" id="SSF49313">
    <property type="entry name" value="Cadherin-like"/>
    <property type="match status" value="1"/>
</dbReference>
<evidence type="ECO:0000313" key="7">
    <source>
        <dbReference type="EMBL" id="RXM99460.1"/>
    </source>
</evidence>
<name>A0A662YRX2_ACIRT</name>
<dbReference type="InterPro" id="IPR002126">
    <property type="entry name" value="Cadherin-like_dom"/>
</dbReference>
<keyword evidence="4" id="KW-0472">Membrane</keyword>
<dbReference type="AlphaFoldDB" id="A0A662YRX2"/>
<dbReference type="GO" id="GO:0044331">
    <property type="term" value="P:cell-cell adhesion mediated by cadherin"/>
    <property type="evidence" value="ECO:0007669"/>
    <property type="project" value="TreeGrafter"/>
</dbReference>
<dbReference type="GO" id="GO:0005912">
    <property type="term" value="C:adherens junction"/>
    <property type="evidence" value="ECO:0007669"/>
    <property type="project" value="TreeGrafter"/>
</dbReference>
<sequence length="122" mass="13787">MGRIQGEAPLAGLQRQKAWYSIDWKSDLDSYFEIDPVEGTIATKELLDRENMAQHNVSIVATKVNNPVLSSKVAVIVHVLDVNEFPPELSIPYETFVCENSKTNQVSTIFSMFCFISIFKNM</sequence>